<sequence length="192" mass="20891">MAGAVPIATRFRRTVVILSIVLGILPLAAGLRRVKAKRVAHRALDLSDYLIFVVYRGGAGLSDTDYYDVIFTGKTDMAIVILWPLSCCLCELSILRLYFRARAVGIAAPLAAALSVVCVFACVVTNSMLVRPLSAYVEGTYARHGEERMNRLSAFDYVSNLVLDGVEPAVGIIAGRNPTMRPLPPPQRVLRA</sequence>
<evidence type="ECO:0000313" key="3">
    <source>
        <dbReference type="Proteomes" id="UP000294003"/>
    </source>
</evidence>
<feature type="transmembrane region" description="Helical" evidence="1">
    <location>
        <begin position="14"/>
        <end position="31"/>
    </location>
</feature>
<evidence type="ECO:0000313" key="2">
    <source>
        <dbReference type="EMBL" id="RYO84502.1"/>
    </source>
</evidence>
<keyword evidence="1" id="KW-0472">Membrane</keyword>
<reference evidence="2 3" key="1">
    <citation type="submission" date="2018-06" db="EMBL/GenBank/DDBJ databases">
        <title>Complete Genomes of Monosporascus.</title>
        <authorList>
            <person name="Robinson A.J."/>
            <person name="Natvig D.O."/>
        </authorList>
    </citation>
    <scope>NUCLEOTIDE SEQUENCE [LARGE SCALE GENOMIC DNA]</scope>
    <source>
        <strain evidence="2 3">CBS 609.92</strain>
    </source>
</reference>
<accession>A0ABY0H7D3</accession>
<feature type="transmembrane region" description="Helical" evidence="1">
    <location>
        <begin position="81"/>
        <end position="99"/>
    </location>
</feature>
<keyword evidence="3" id="KW-1185">Reference proteome</keyword>
<feature type="transmembrane region" description="Helical" evidence="1">
    <location>
        <begin position="106"/>
        <end position="129"/>
    </location>
</feature>
<dbReference type="EMBL" id="QJNS01000159">
    <property type="protein sequence ID" value="RYO84502.1"/>
    <property type="molecule type" value="Genomic_DNA"/>
</dbReference>
<organism evidence="2 3">
    <name type="scientific">Monosporascus cannonballus</name>
    <dbReference type="NCBI Taxonomy" id="155416"/>
    <lineage>
        <taxon>Eukaryota</taxon>
        <taxon>Fungi</taxon>
        <taxon>Dikarya</taxon>
        <taxon>Ascomycota</taxon>
        <taxon>Pezizomycotina</taxon>
        <taxon>Sordariomycetes</taxon>
        <taxon>Xylariomycetidae</taxon>
        <taxon>Xylariales</taxon>
        <taxon>Xylariales incertae sedis</taxon>
        <taxon>Monosporascus</taxon>
    </lineage>
</organism>
<proteinExistence type="predicted"/>
<gene>
    <name evidence="2" type="ORF">DL762_005608</name>
</gene>
<name>A0ABY0H7D3_9PEZI</name>
<dbReference type="Proteomes" id="UP000294003">
    <property type="component" value="Unassembled WGS sequence"/>
</dbReference>
<evidence type="ECO:0000256" key="1">
    <source>
        <dbReference type="SAM" id="Phobius"/>
    </source>
</evidence>
<keyword evidence="1" id="KW-1133">Transmembrane helix</keyword>
<keyword evidence="1" id="KW-0812">Transmembrane</keyword>
<comment type="caution">
    <text evidence="2">The sequence shown here is derived from an EMBL/GenBank/DDBJ whole genome shotgun (WGS) entry which is preliminary data.</text>
</comment>
<protein>
    <submittedName>
        <fullName evidence="2">Uncharacterized protein</fullName>
    </submittedName>
</protein>